<feature type="region of interest" description="Disordered" evidence="1">
    <location>
        <begin position="230"/>
        <end position="297"/>
    </location>
</feature>
<name>Q38EM0_TRYB2</name>
<feature type="transmembrane region" description="Helical" evidence="2">
    <location>
        <begin position="54"/>
        <end position="75"/>
    </location>
</feature>
<keyword evidence="2" id="KW-1133">Transmembrane helix</keyword>
<dbReference type="GO" id="GO:0005737">
    <property type="term" value="C:cytoplasm"/>
    <property type="evidence" value="ECO:0000314"/>
    <property type="project" value="GeneDB"/>
</dbReference>
<dbReference type="KEGG" id="tbr:Tb09.160.5310"/>
<dbReference type="eggNOG" id="ENOG502S1X3">
    <property type="taxonomic scope" value="Eukaryota"/>
</dbReference>
<keyword evidence="2" id="KW-0472">Membrane</keyword>
<dbReference type="PaxDb" id="5691-EAN76750"/>
<accession>Q38EM0</accession>
<evidence type="ECO:0000256" key="1">
    <source>
        <dbReference type="SAM" id="MobiDB-lite"/>
    </source>
</evidence>
<keyword evidence="4" id="KW-1185">Reference proteome</keyword>
<keyword evidence="2" id="KW-0812">Transmembrane</keyword>
<dbReference type="OrthoDB" id="278126at2759"/>
<dbReference type="GeneID" id="3660493"/>
<evidence type="ECO:0000313" key="3">
    <source>
        <dbReference type="EMBL" id="EAN76750.1"/>
    </source>
</evidence>
<evidence type="ECO:0000313" key="4">
    <source>
        <dbReference type="Proteomes" id="UP000008524"/>
    </source>
</evidence>
<feature type="compositionally biased region" description="Basic and acidic residues" evidence="1">
    <location>
        <begin position="250"/>
        <end position="275"/>
    </location>
</feature>
<reference evidence="3 4" key="2">
    <citation type="journal article" date="2005" name="Science">
        <title>The genome of the African trypanosome Trypanosoma brucei.</title>
        <authorList>
            <person name="Berriman M."/>
            <person name="Ghedin E."/>
            <person name="Hertz-Fowler C."/>
            <person name="Blandin G."/>
            <person name="Renauld H."/>
            <person name="Bartholomeu D.C."/>
            <person name="Lennard N.J."/>
            <person name="Caler E."/>
            <person name="Hamlin N.E."/>
            <person name="Haas B."/>
            <person name="Bohme U."/>
            <person name="Hannick L."/>
            <person name="Aslett M.A."/>
            <person name="Shallom J."/>
            <person name="Marcello L."/>
            <person name="Hou L."/>
            <person name="Wickstead B."/>
            <person name="Alsmark U.C."/>
            <person name="Arrowsmith C."/>
            <person name="Atkin R.J."/>
            <person name="Barron A.J."/>
            <person name="Bringaud F."/>
            <person name="Brooks K."/>
            <person name="Carrington M."/>
            <person name="Cherevach I."/>
            <person name="Chillingworth T.J."/>
            <person name="Churcher C."/>
            <person name="Clark L.N."/>
            <person name="Corton C.H."/>
            <person name="Cronin A."/>
            <person name="Davies R.M."/>
            <person name="Doggett J."/>
            <person name="Djikeng A."/>
            <person name="Feldblyum T."/>
            <person name="Field M.C."/>
            <person name="Fraser A."/>
            <person name="Goodhead I."/>
            <person name="Hance Z."/>
            <person name="Harper D."/>
            <person name="Harris B.R."/>
            <person name="Hauser H."/>
            <person name="Hostetler J."/>
            <person name="Ivens A."/>
            <person name="Jagels K."/>
            <person name="Johnson D."/>
            <person name="Johnson J."/>
            <person name="Jones K."/>
            <person name="Kerhornou A.X."/>
            <person name="Koo H."/>
            <person name="Larke N."/>
            <person name="Landfear S."/>
            <person name="Larkin C."/>
            <person name="Leech V."/>
            <person name="Line A."/>
            <person name="Lord A."/>
            <person name="Macleod A."/>
            <person name="Mooney P.J."/>
            <person name="Moule S."/>
            <person name="Martin D.M."/>
            <person name="Morgan G.W."/>
            <person name="Mungall K."/>
            <person name="Norbertczak H."/>
            <person name="Ormond D."/>
            <person name="Pai G."/>
            <person name="Peacock C.S."/>
            <person name="Peterson J."/>
            <person name="Quail M.A."/>
            <person name="Rabbinowitsch E."/>
            <person name="Rajandream M.A."/>
            <person name="Reitter C."/>
            <person name="Salzberg S.L."/>
            <person name="Sanders M."/>
            <person name="Schobel S."/>
            <person name="Sharp S."/>
            <person name="Simmonds M."/>
            <person name="Simpson A.J."/>
            <person name="Tallon L."/>
            <person name="Turner C.M."/>
            <person name="Tait A."/>
            <person name="Tivey A.R."/>
            <person name="Van Aken S."/>
            <person name="Walker D."/>
            <person name="Wanless D."/>
            <person name="Wang S."/>
            <person name="White B."/>
            <person name="White O."/>
            <person name="Whitehead S."/>
            <person name="Woodward J."/>
            <person name="Wortman J."/>
            <person name="Adams M.D."/>
            <person name="Embley T.M."/>
            <person name="Gull K."/>
            <person name="Ullu E."/>
            <person name="Barry J.D."/>
            <person name="Fairlamb A.H."/>
            <person name="Opperdoes F."/>
            <person name="Barrell B.G."/>
            <person name="Donelson J.E."/>
            <person name="Hall N."/>
            <person name="Fraser C.M."/>
            <person name="Melville S.E."/>
            <person name="El-Sayed N.M."/>
        </authorList>
    </citation>
    <scope>NUCLEOTIDE SEQUENCE [LARGE SCALE GENOMIC DNA]</scope>
    <source>
        <strain evidence="3 4">927/4 GUTat10.1</strain>
    </source>
</reference>
<sequence>MPCTSLCFLLLCCYVISPSPHSLLLFFFLFLQRHSNMGKNGLLHSHLSPLFTQLIRLATPSVILFPFIGLYARIILFFYCWLVYVFTSLCFYIILYYTHIYIYIYIFPPSRLVGMKNKAASRRDEKLIKGTNIIVKNVSLIDKHRNDPQALLHSIEADDAVELRWWRNALRPEANLIEPAVAYLQGIKVIRPATNFNTFDIKKARLRRLEKQEIERKKCLERRKRDVAPTAAMKASANPYRVPRSGGYIKQKDDRIIQRGEKTKKAAKKDIKESGGKTQRHKSNGEKGKLQKIGKGL</sequence>
<dbReference type="InParanoid" id="Q38EM0"/>
<dbReference type="EMBL" id="CM000207">
    <property type="protein sequence ID" value="EAN76750.1"/>
    <property type="molecule type" value="Genomic_DNA"/>
</dbReference>
<organism evidence="3 4">
    <name type="scientific">Trypanosoma brucei brucei (strain 927/4 GUTat10.1)</name>
    <dbReference type="NCBI Taxonomy" id="185431"/>
    <lineage>
        <taxon>Eukaryota</taxon>
        <taxon>Discoba</taxon>
        <taxon>Euglenozoa</taxon>
        <taxon>Kinetoplastea</taxon>
        <taxon>Metakinetoplastina</taxon>
        <taxon>Trypanosomatida</taxon>
        <taxon>Trypanosomatidae</taxon>
        <taxon>Trypanosoma</taxon>
    </lineage>
</organism>
<protein>
    <submittedName>
        <fullName evidence="3">Uncharacterized protein</fullName>
    </submittedName>
</protein>
<proteinExistence type="predicted"/>
<dbReference type="RefSeq" id="XP_827080.1">
    <property type="nucleotide sequence ID" value="XM_821987.1"/>
</dbReference>
<evidence type="ECO:0000256" key="2">
    <source>
        <dbReference type="SAM" id="Phobius"/>
    </source>
</evidence>
<feature type="transmembrane region" description="Helical" evidence="2">
    <location>
        <begin position="81"/>
        <end position="106"/>
    </location>
</feature>
<dbReference type="AlphaFoldDB" id="Q38EM0"/>
<reference evidence="3 4" key="1">
    <citation type="journal article" date="2005" name="Science">
        <title>Comparative genomics of trypanosomatid parasitic protozoa.</title>
        <authorList>
            <person name="El-Sayed N.M."/>
            <person name="Myler P.J."/>
            <person name="Blandin G."/>
            <person name="Berriman M."/>
            <person name="Crabtree J."/>
            <person name="Aggarwal G."/>
            <person name="Caler E."/>
            <person name="Renauld H."/>
            <person name="Worthey E.A."/>
            <person name="Hertz-Fowler C."/>
            <person name="Ghedin E."/>
            <person name="Peacock C."/>
            <person name="Bartholomeu D.C."/>
            <person name="Haas B.J."/>
            <person name="Tran A.N."/>
            <person name="Wortman J.R."/>
            <person name="Alsmark U.C."/>
            <person name="Angiuoli S."/>
            <person name="Anupama A."/>
            <person name="Badger J."/>
            <person name="Bringaud F."/>
            <person name="Cadag E."/>
            <person name="Carlton J.M."/>
            <person name="Cerqueira G.C."/>
            <person name="Creasy T."/>
            <person name="Delcher A.L."/>
            <person name="Djikeng A."/>
            <person name="Embley T.M."/>
            <person name="Hauser C."/>
            <person name="Ivens A.C."/>
            <person name="Kummerfeld S.K."/>
            <person name="Pereira-Leal J.B."/>
            <person name="Nilsson D."/>
            <person name="Peterson J."/>
            <person name="Salzberg S.L."/>
            <person name="Shallom J."/>
            <person name="Silva J.C."/>
            <person name="Sundaram J."/>
            <person name="Westenberger S."/>
            <person name="White O."/>
            <person name="Melville S.E."/>
            <person name="Donelson J.E."/>
            <person name="Andersson B."/>
            <person name="Stuart K.D."/>
            <person name="Hall N."/>
        </authorList>
    </citation>
    <scope>NUCLEOTIDE SEQUENCE [LARGE SCALE GENOMIC DNA]</scope>
    <source>
        <strain evidence="3 4">927/4 GUTat10.1</strain>
    </source>
</reference>
<feature type="transmembrane region" description="Helical" evidence="2">
    <location>
        <begin position="6"/>
        <end position="31"/>
    </location>
</feature>
<gene>
    <name evidence="3" type="ORF">Tb09.160.5310</name>
</gene>
<dbReference type="Proteomes" id="UP000008524">
    <property type="component" value="Chromosome 9"/>
</dbReference>